<evidence type="ECO:0000256" key="6">
    <source>
        <dbReference type="ARBA" id="ARBA00022989"/>
    </source>
</evidence>
<dbReference type="Pfam" id="PF03591">
    <property type="entry name" value="AzlC"/>
    <property type="match status" value="1"/>
</dbReference>
<evidence type="ECO:0000256" key="5">
    <source>
        <dbReference type="ARBA" id="ARBA00022692"/>
    </source>
</evidence>
<evidence type="ECO:0000313" key="10">
    <source>
        <dbReference type="EMBL" id="MFH8547387.1"/>
    </source>
</evidence>
<evidence type="ECO:0000256" key="1">
    <source>
        <dbReference type="ARBA" id="ARBA00004651"/>
    </source>
</evidence>
<dbReference type="EMBL" id="JBIRGQ010000004">
    <property type="protein sequence ID" value="MFH8547387.1"/>
    <property type="molecule type" value="Genomic_DNA"/>
</dbReference>
<dbReference type="PANTHER" id="PTHR34979:SF1">
    <property type="entry name" value="INNER MEMBRANE PROTEIN YGAZ"/>
    <property type="match status" value="1"/>
</dbReference>
<keyword evidence="3" id="KW-0813">Transport</keyword>
<evidence type="ECO:0000256" key="7">
    <source>
        <dbReference type="ARBA" id="ARBA00023136"/>
    </source>
</evidence>
<evidence type="ECO:0000313" key="11">
    <source>
        <dbReference type="Proteomes" id="UP001610818"/>
    </source>
</evidence>
<feature type="transmembrane region" description="Helical" evidence="9">
    <location>
        <begin position="177"/>
        <end position="195"/>
    </location>
</feature>
<keyword evidence="6 9" id="KW-1133">Transmembrane helix</keyword>
<gene>
    <name evidence="10" type="ORF">ACH4F9_20500</name>
</gene>
<reference evidence="10 11" key="1">
    <citation type="submission" date="2024-10" db="EMBL/GenBank/DDBJ databases">
        <title>The Natural Products Discovery Center: Release of the First 8490 Sequenced Strains for Exploring Actinobacteria Biosynthetic Diversity.</title>
        <authorList>
            <person name="Kalkreuter E."/>
            <person name="Kautsar S.A."/>
            <person name="Yang D."/>
            <person name="Bader C.D."/>
            <person name="Teijaro C.N."/>
            <person name="Fluegel L."/>
            <person name="Davis C.M."/>
            <person name="Simpson J.R."/>
            <person name="Lauterbach L."/>
            <person name="Steele A.D."/>
            <person name="Gui C."/>
            <person name="Meng S."/>
            <person name="Li G."/>
            <person name="Viehrig K."/>
            <person name="Ye F."/>
            <person name="Su P."/>
            <person name="Kiefer A.F."/>
            <person name="Nichols A."/>
            <person name="Cepeda A.J."/>
            <person name="Yan W."/>
            <person name="Fan B."/>
            <person name="Jiang Y."/>
            <person name="Adhikari A."/>
            <person name="Zheng C.-J."/>
            <person name="Schuster L."/>
            <person name="Cowan T.M."/>
            <person name="Smanski M.J."/>
            <person name="Chevrette M.G."/>
            <person name="De Carvalho L.P.S."/>
            <person name="Shen B."/>
        </authorList>
    </citation>
    <scope>NUCLEOTIDE SEQUENCE [LARGE SCALE GENOMIC DNA]</scope>
    <source>
        <strain evidence="10 11">NPDC017990</strain>
    </source>
</reference>
<dbReference type="PANTHER" id="PTHR34979">
    <property type="entry name" value="INNER MEMBRANE PROTEIN YGAZ"/>
    <property type="match status" value="1"/>
</dbReference>
<feature type="compositionally biased region" description="Low complexity" evidence="8">
    <location>
        <begin position="259"/>
        <end position="268"/>
    </location>
</feature>
<protein>
    <submittedName>
        <fullName evidence="10">AzlC family ABC transporter permease</fullName>
    </submittedName>
</protein>
<keyword evidence="5 9" id="KW-0812">Transmembrane</keyword>
<proteinExistence type="inferred from homology"/>
<evidence type="ECO:0000256" key="4">
    <source>
        <dbReference type="ARBA" id="ARBA00022475"/>
    </source>
</evidence>
<keyword evidence="11" id="KW-1185">Reference proteome</keyword>
<feature type="transmembrane region" description="Helical" evidence="9">
    <location>
        <begin position="33"/>
        <end position="59"/>
    </location>
</feature>
<evidence type="ECO:0000256" key="8">
    <source>
        <dbReference type="SAM" id="MobiDB-lite"/>
    </source>
</evidence>
<feature type="region of interest" description="Disordered" evidence="8">
    <location>
        <begin position="238"/>
        <end position="268"/>
    </location>
</feature>
<sequence length="268" mass="26953">MRSSHRTESPPERTDEGFVRLSHLPRGVLRDIALVWLADAVVGVSFGAIAVAGGLPVWVPVLMSLLVYAGSAQFSAVGILAAGGGPVAAAATGLLLNSRTAAFSLAVADSLGRSRAARFLGAHLITDETAAFVLAQPDQKHRKAAFWISGLGLFAVWNVSVLGGALAGSVIGDTARFGLDAAFPAVLLALVLPALRADSMTRRAAAAGAVIAVAAAPVLPAGVPVLLALLGLLAARRGPGPRSGIKSGSGRPAGRRGPSRTAAPGSDS</sequence>
<feature type="transmembrane region" description="Helical" evidence="9">
    <location>
        <begin position="144"/>
        <end position="171"/>
    </location>
</feature>
<evidence type="ECO:0000256" key="2">
    <source>
        <dbReference type="ARBA" id="ARBA00010735"/>
    </source>
</evidence>
<keyword evidence="4" id="KW-1003">Cell membrane</keyword>
<organism evidence="10 11">
    <name type="scientific">Streptomyces longisporoflavus</name>
    <dbReference type="NCBI Taxonomy" id="28044"/>
    <lineage>
        <taxon>Bacteria</taxon>
        <taxon>Bacillati</taxon>
        <taxon>Actinomycetota</taxon>
        <taxon>Actinomycetes</taxon>
        <taxon>Kitasatosporales</taxon>
        <taxon>Streptomycetaceae</taxon>
        <taxon>Streptomyces</taxon>
    </lineage>
</organism>
<dbReference type="InterPro" id="IPR011606">
    <property type="entry name" value="Brnchd-chn_aa_trnsp_permease"/>
</dbReference>
<comment type="caution">
    <text evidence="10">The sequence shown here is derived from an EMBL/GenBank/DDBJ whole genome shotgun (WGS) entry which is preliminary data.</text>
</comment>
<accession>A0ABW7QQY6</accession>
<name>A0ABW7QQY6_9ACTN</name>
<evidence type="ECO:0000256" key="9">
    <source>
        <dbReference type="SAM" id="Phobius"/>
    </source>
</evidence>
<feature type="transmembrane region" description="Helical" evidence="9">
    <location>
        <begin position="207"/>
        <end position="234"/>
    </location>
</feature>
<comment type="similarity">
    <text evidence="2">Belongs to the AzlC family.</text>
</comment>
<feature type="transmembrane region" description="Helical" evidence="9">
    <location>
        <begin position="65"/>
        <end position="96"/>
    </location>
</feature>
<keyword evidence="7 9" id="KW-0472">Membrane</keyword>
<evidence type="ECO:0000256" key="3">
    <source>
        <dbReference type="ARBA" id="ARBA00022448"/>
    </source>
</evidence>
<comment type="subcellular location">
    <subcellularLocation>
        <location evidence="1">Cell membrane</location>
        <topology evidence="1">Multi-pass membrane protein</topology>
    </subcellularLocation>
</comment>
<feature type="compositionally biased region" description="Low complexity" evidence="8">
    <location>
        <begin position="238"/>
        <end position="252"/>
    </location>
</feature>
<dbReference type="RefSeq" id="WP_397713528.1">
    <property type="nucleotide sequence ID" value="NZ_JBIRGN010000004.1"/>
</dbReference>
<dbReference type="Proteomes" id="UP001610818">
    <property type="component" value="Unassembled WGS sequence"/>
</dbReference>